<evidence type="ECO:0000313" key="1">
    <source>
        <dbReference type="EMBL" id="GAG95103.1"/>
    </source>
</evidence>
<evidence type="ECO:0008006" key="2">
    <source>
        <dbReference type="Google" id="ProtNLM"/>
    </source>
</evidence>
<comment type="caution">
    <text evidence="1">The sequence shown here is derived from an EMBL/GenBank/DDBJ whole genome shotgun (WGS) entry which is preliminary data.</text>
</comment>
<protein>
    <recommendedName>
        <fullName evidence="2">Alkyl hydroperoxide reductase subunit C/ Thiol specific antioxidant domain-containing protein</fullName>
    </recommendedName>
</protein>
<dbReference type="AlphaFoldDB" id="X1CFR3"/>
<name>X1CFR3_9ZZZZ</name>
<organism evidence="1">
    <name type="scientific">marine sediment metagenome</name>
    <dbReference type="NCBI Taxonomy" id="412755"/>
    <lineage>
        <taxon>unclassified sequences</taxon>
        <taxon>metagenomes</taxon>
        <taxon>ecological metagenomes</taxon>
    </lineage>
</organism>
<sequence length="34" mass="4025">MLSNHIDEFEKRNVKLFSIASDSIGLLRRFKEET</sequence>
<dbReference type="EMBL" id="BART01019696">
    <property type="protein sequence ID" value="GAG95103.1"/>
    <property type="molecule type" value="Genomic_DNA"/>
</dbReference>
<proteinExistence type="predicted"/>
<reference evidence="1" key="1">
    <citation type="journal article" date="2014" name="Front. Microbiol.">
        <title>High frequency of phylogenetically diverse reductive dehalogenase-homologous genes in deep subseafloor sedimentary metagenomes.</title>
        <authorList>
            <person name="Kawai M."/>
            <person name="Futagami T."/>
            <person name="Toyoda A."/>
            <person name="Takaki Y."/>
            <person name="Nishi S."/>
            <person name="Hori S."/>
            <person name="Arai W."/>
            <person name="Tsubouchi T."/>
            <person name="Morono Y."/>
            <person name="Uchiyama I."/>
            <person name="Ito T."/>
            <person name="Fujiyama A."/>
            <person name="Inagaki F."/>
            <person name="Takami H."/>
        </authorList>
    </citation>
    <scope>NUCLEOTIDE SEQUENCE</scope>
    <source>
        <strain evidence="1">Expedition CK06-06</strain>
    </source>
</reference>
<feature type="non-terminal residue" evidence="1">
    <location>
        <position position="34"/>
    </location>
</feature>
<accession>X1CFR3</accession>
<gene>
    <name evidence="1" type="ORF">S01H4_36789</name>
</gene>